<dbReference type="EMBL" id="JACSDZ010000006">
    <property type="protein sequence ID" value="KAF7401205.1"/>
    <property type="molecule type" value="Genomic_DNA"/>
</dbReference>
<protein>
    <submittedName>
        <fullName evidence="2">Uncharacterized protein</fullName>
    </submittedName>
</protein>
<proteinExistence type="predicted"/>
<name>A0A834N903_VESGE</name>
<sequence length="124" mass="13205">MNENVDDVSCRDISREGRRQVQRLGPDVGIARGCVTVCVIIVKPNERRRAVSALVFSVRARGLRWTMAVAVAAAIVAAMVAAMVAKGCACSEIKAAAVRSGPTARDFCLLLDARSPDEAVFTSD</sequence>
<evidence type="ECO:0000256" key="1">
    <source>
        <dbReference type="SAM" id="Phobius"/>
    </source>
</evidence>
<dbReference type="AlphaFoldDB" id="A0A834N903"/>
<gene>
    <name evidence="2" type="ORF">HZH68_007025</name>
</gene>
<accession>A0A834N903</accession>
<keyword evidence="1" id="KW-1133">Transmembrane helix</keyword>
<organism evidence="2 3">
    <name type="scientific">Vespula germanica</name>
    <name type="common">German yellow jacket</name>
    <name type="synonym">Paravespula germanica</name>
    <dbReference type="NCBI Taxonomy" id="30212"/>
    <lineage>
        <taxon>Eukaryota</taxon>
        <taxon>Metazoa</taxon>
        <taxon>Ecdysozoa</taxon>
        <taxon>Arthropoda</taxon>
        <taxon>Hexapoda</taxon>
        <taxon>Insecta</taxon>
        <taxon>Pterygota</taxon>
        <taxon>Neoptera</taxon>
        <taxon>Endopterygota</taxon>
        <taxon>Hymenoptera</taxon>
        <taxon>Apocrita</taxon>
        <taxon>Aculeata</taxon>
        <taxon>Vespoidea</taxon>
        <taxon>Vespidae</taxon>
        <taxon>Vespinae</taxon>
        <taxon>Vespula</taxon>
    </lineage>
</organism>
<dbReference type="Proteomes" id="UP000617340">
    <property type="component" value="Unassembled WGS sequence"/>
</dbReference>
<keyword evidence="3" id="KW-1185">Reference proteome</keyword>
<comment type="caution">
    <text evidence="2">The sequence shown here is derived from an EMBL/GenBank/DDBJ whole genome shotgun (WGS) entry which is preliminary data.</text>
</comment>
<evidence type="ECO:0000313" key="2">
    <source>
        <dbReference type="EMBL" id="KAF7401205.1"/>
    </source>
</evidence>
<feature type="transmembrane region" description="Helical" evidence="1">
    <location>
        <begin position="63"/>
        <end position="85"/>
    </location>
</feature>
<evidence type="ECO:0000313" key="3">
    <source>
        <dbReference type="Proteomes" id="UP000617340"/>
    </source>
</evidence>
<keyword evidence="1" id="KW-0472">Membrane</keyword>
<reference evidence="2" key="1">
    <citation type="journal article" date="2020" name="G3 (Bethesda)">
        <title>High-Quality Assemblies for Three Invasive Social Wasps from the &lt;i&gt;Vespula&lt;/i&gt; Genus.</title>
        <authorList>
            <person name="Harrop T.W.R."/>
            <person name="Guhlin J."/>
            <person name="McLaughlin G.M."/>
            <person name="Permina E."/>
            <person name="Stockwell P."/>
            <person name="Gilligan J."/>
            <person name="Le Lec M.F."/>
            <person name="Gruber M.A.M."/>
            <person name="Quinn O."/>
            <person name="Lovegrove M."/>
            <person name="Duncan E.J."/>
            <person name="Remnant E.J."/>
            <person name="Van Eeckhoven J."/>
            <person name="Graham B."/>
            <person name="Knapp R.A."/>
            <person name="Langford K.W."/>
            <person name="Kronenberg Z."/>
            <person name="Press M.O."/>
            <person name="Eacker S.M."/>
            <person name="Wilson-Rankin E.E."/>
            <person name="Purcell J."/>
            <person name="Lester P.J."/>
            <person name="Dearden P.K."/>
        </authorList>
    </citation>
    <scope>NUCLEOTIDE SEQUENCE</scope>
    <source>
        <strain evidence="2">Linc-1</strain>
    </source>
</reference>
<keyword evidence="1" id="KW-0812">Transmembrane</keyword>